<keyword evidence="1" id="KW-0813">Transport</keyword>
<protein>
    <recommendedName>
        <fullName evidence="1">Glutaredoxin-like protein</fullName>
    </recommendedName>
</protein>
<reference evidence="2 3" key="1">
    <citation type="submission" date="2015-07" db="EMBL/GenBank/DDBJ databases">
        <title>Emmonsia species relationships and genome sequence.</title>
        <authorList>
            <person name="Cuomo C.A."/>
            <person name="Schwartz I.S."/>
            <person name="Kenyon C."/>
            <person name="de Hoog G.S."/>
            <person name="Govender N.P."/>
            <person name="Botha A."/>
            <person name="Moreno L."/>
            <person name="de Vries M."/>
            <person name="Munoz J.F."/>
            <person name="Stielow J.B."/>
        </authorList>
    </citation>
    <scope>NUCLEOTIDE SEQUENCE [LARGE SCALE GENOMIC DNA]</scope>
    <source>
        <strain evidence="2 3">CBS 136260</strain>
    </source>
</reference>
<name>A0A1B7NLG9_9EURO</name>
<evidence type="ECO:0000256" key="1">
    <source>
        <dbReference type="RuleBase" id="RU363082"/>
    </source>
</evidence>
<gene>
    <name evidence="2" type="ORF">ACJ72_08233</name>
</gene>
<evidence type="ECO:0000313" key="2">
    <source>
        <dbReference type="EMBL" id="OAX77467.1"/>
    </source>
</evidence>
<dbReference type="Pfam" id="PF05768">
    <property type="entry name" value="Glrx-like"/>
    <property type="match status" value="1"/>
</dbReference>
<dbReference type="PANTHER" id="PTHR33558">
    <property type="entry name" value="GLUTAREDOXIN-LIKE PROTEIN C5ORF63 HOMOLOG"/>
    <property type="match status" value="1"/>
</dbReference>
<dbReference type="InterPro" id="IPR036249">
    <property type="entry name" value="Thioredoxin-like_sf"/>
</dbReference>
<dbReference type="AlphaFoldDB" id="A0A1B7NLG9"/>
<keyword evidence="3" id="KW-1185">Reference proteome</keyword>
<dbReference type="PANTHER" id="PTHR33558:SF1">
    <property type="entry name" value="GLUTAREDOXIN-LIKE PROTEIN C5ORF63 HOMOLOG"/>
    <property type="match status" value="1"/>
</dbReference>
<dbReference type="Gene3D" id="3.40.30.10">
    <property type="entry name" value="Glutaredoxin"/>
    <property type="match status" value="1"/>
</dbReference>
<dbReference type="Proteomes" id="UP000091918">
    <property type="component" value="Unassembled WGS sequence"/>
</dbReference>
<comment type="similarity">
    <text evidence="1">Belongs to the glutaredoxin family.</text>
</comment>
<accession>A0A1B7NLG9</accession>
<dbReference type="InterPro" id="IPR008554">
    <property type="entry name" value="Glutaredoxin-like"/>
</dbReference>
<organism evidence="2 3">
    <name type="scientific">Emergomyces africanus</name>
    <dbReference type="NCBI Taxonomy" id="1955775"/>
    <lineage>
        <taxon>Eukaryota</taxon>
        <taxon>Fungi</taxon>
        <taxon>Dikarya</taxon>
        <taxon>Ascomycota</taxon>
        <taxon>Pezizomycotina</taxon>
        <taxon>Eurotiomycetes</taxon>
        <taxon>Eurotiomycetidae</taxon>
        <taxon>Onygenales</taxon>
        <taxon>Ajellomycetaceae</taxon>
        <taxon>Emergomyces</taxon>
    </lineage>
</organism>
<dbReference type="EMBL" id="LGUA01002487">
    <property type="protein sequence ID" value="OAX77467.1"/>
    <property type="molecule type" value="Genomic_DNA"/>
</dbReference>
<dbReference type="SUPFAM" id="SSF52833">
    <property type="entry name" value="Thioredoxin-like"/>
    <property type="match status" value="1"/>
</dbReference>
<sequence length="108" mass="12698">MQPSCRLLQNTRLTLFTRVNCSLCDTAKHTITELRERKPFLYSEIDVMAPPNKKWKDVYEFDVPVLHVQRVMSKSNDGLETLSDPKKLFHRFTEQEVEKTIKLAEESK</sequence>
<proteinExistence type="inferred from homology"/>
<dbReference type="OrthoDB" id="429967at2759"/>
<keyword evidence="1" id="KW-0249">Electron transport</keyword>
<dbReference type="InterPro" id="IPR052565">
    <property type="entry name" value="Glutaredoxin-like_YDR286C"/>
</dbReference>
<comment type="caution">
    <text evidence="2">The sequence shown here is derived from an EMBL/GenBank/DDBJ whole genome shotgun (WGS) entry which is preliminary data.</text>
</comment>
<evidence type="ECO:0000313" key="3">
    <source>
        <dbReference type="Proteomes" id="UP000091918"/>
    </source>
</evidence>